<dbReference type="AlphaFoldDB" id="A0A964RNN2"/>
<sequence length="105" mass="12036">MEDGTIQQLLDHIAAGGANYFNVIGNDGYYNPPIEETKISGSIITIYFVNGMLDIYDTDTITKARRPENRINKCEWCYKIKSEEGQLKGWILKDVEVKKDEFKVI</sequence>
<comment type="caution">
    <text evidence="1">The sequence shown here is derived from an EMBL/GenBank/DDBJ whole genome shotgun (WGS) entry which is preliminary data.</text>
</comment>
<dbReference type="Proteomes" id="UP000656077">
    <property type="component" value="Unassembled WGS sequence"/>
</dbReference>
<dbReference type="RefSeq" id="WP_160359761.1">
    <property type="nucleotide sequence ID" value="NZ_WSRQ01000023.1"/>
</dbReference>
<gene>
    <name evidence="1" type="ORF">GKZ28_14685</name>
</gene>
<dbReference type="EMBL" id="WSRQ01000023">
    <property type="protein sequence ID" value="MVX64939.1"/>
    <property type="molecule type" value="Genomic_DNA"/>
</dbReference>
<proteinExistence type="predicted"/>
<evidence type="ECO:0000313" key="1">
    <source>
        <dbReference type="EMBL" id="MVX64939.1"/>
    </source>
</evidence>
<evidence type="ECO:0000313" key="2">
    <source>
        <dbReference type="Proteomes" id="UP000656077"/>
    </source>
</evidence>
<protein>
    <submittedName>
        <fullName evidence="1">Uncharacterized protein</fullName>
    </submittedName>
</protein>
<name>A0A964RNN2_9CLOT</name>
<reference evidence="1" key="1">
    <citation type="submission" date="2019-12" db="EMBL/GenBank/DDBJ databases">
        <title>Microbes associate with the intestines of laboratory mice.</title>
        <authorList>
            <person name="Navarre W."/>
            <person name="Wong E."/>
        </authorList>
    </citation>
    <scope>NUCLEOTIDE SEQUENCE</scope>
    <source>
        <strain evidence="1">NM79_F5</strain>
    </source>
</reference>
<accession>A0A964RNN2</accession>
<organism evidence="1 2">
    <name type="scientific">Clostridium chromiireducens</name>
    <dbReference type="NCBI Taxonomy" id="225345"/>
    <lineage>
        <taxon>Bacteria</taxon>
        <taxon>Bacillati</taxon>
        <taxon>Bacillota</taxon>
        <taxon>Clostridia</taxon>
        <taxon>Eubacteriales</taxon>
        <taxon>Clostridiaceae</taxon>
        <taxon>Clostridium</taxon>
    </lineage>
</organism>